<dbReference type="InterPro" id="IPR009910">
    <property type="entry name" value="DUF1450"/>
</dbReference>
<organism evidence="1 2">
    <name type="scientific">Ammoniphilus resinae</name>
    <dbReference type="NCBI Taxonomy" id="861532"/>
    <lineage>
        <taxon>Bacteria</taxon>
        <taxon>Bacillati</taxon>
        <taxon>Bacillota</taxon>
        <taxon>Bacilli</taxon>
        <taxon>Bacillales</taxon>
        <taxon>Paenibacillaceae</taxon>
        <taxon>Aneurinibacillus group</taxon>
        <taxon>Ammoniphilus</taxon>
    </lineage>
</organism>
<name>A0ABS4GWF5_9BACL</name>
<proteinExistence type="predicted"/>
<dbReference type="Proteomes" id="UP001519343">
    <property type="component" value="Unassembled WGS sequence"/>
</dbReference>
<reference evidence="1 2" key="1">
    <citation type="submission" date="2021-03" db="EMBL/GenBank/DDBJ databases">
        <title>Genomic Encyclopedia of Type Strains, Phase IV (KMG-IV): sequencing the most valuable type-strain genomes for metagenomic binning, comparative biology and taxonomic classification.</title>
        <authorList>
            <person name="Goeker M."/>
        </authorList>
    </citation>
    <scope>NUCLEOTIDE SEQUENCE [LARGE SCALE GENOMIC DNA]</scope>
    <source>
        <strain evidence="1 2">DSM 24738</strain>
    </source>
</reference>
<gene>
    <name evidence="1" type="ORF">J2Z37_004630</name>
</gene>
<keyword evidence="2" id="KW-1185">Reference proteome</keyword>
<evidence type="ECO:0000313" key="1">
    <source>
        <dbReference type="EMBL" id="MBP1934610.1"/>
    </source>
</evidence>
<dbReference type="RefSeq" id="WP_209812599.1">
    <property type="nucleotide sequence ID" value="NZ_JAGGKT010000024.1"/>
</dbReference>
<accession>A0ABS4GWF5</accession>
<dbReference type="Pfam" id="PF07293">
    <property type="entry name" value="DUF1450"/>
    <property type="match status" value="1"/>
</dbReference>
<evidence type="ECO:0000313" key="2">
    <source>
        <dbReference type="Proteomes" id="UP001519343"/>
    </source>
</evidence>
<sequence>MSVMVEFCESNLSAGTEEVRLRLLENPEIDVEVMEYGCLSHCELCLLHPYALVGGEVVVGENPDDLYEKILEAVKKKEEEDEMWKKLGF</sequence>
<protein>
    <submittedName>
        <fullName evidence="1">Uncharacterized protein YuzB (UPF0349 family)</fullName>
    </submittedName>
</protein>
<dbReference type="EMBL" id="JAGGKT010000024">
    <property type="protein sequence ID" value="MBP1934610.1"/>
    <property type="molecule type" value="Genomic_DNA"/>
</dbReference>
<comment type="caution">
    <text evidence="1">The sequence shown here is derived from an EMBL/GenBank/DDBJ whole genome shotgun (WGS) entry which is preliminary data.</text>
</comment>